<name>A0A8S5SVW7_9CAUD</name>
<dbReference type="Pfam" id="PF02882">
    <property type="entry name" value="THF_DHG_CYH_C"/>
    <property type="match status" value="1"/>
</dbReference>
<dbReference type="GO" id="GO:0035999">
    <property type="term" value="P:tetrahydrofolate interconversion"/>
    <property type="evidence" value="ECO:0007669"/>
    <property type="project" value="TreeGrafter"/>
</dbReference>
<dbReference type="PRINTS" id="PR00085">
    <property type="entry name" value="THFDHDRGNASE"/>
</dbReference>
<evidence type="ECO:0000259" key="2">
    <source>
        <dbReference type="Pfam" id="PF02882"/>
    </source>
</evidence>
<sequence length="281" mass="31013">MELLSPSKPITELVDLVIEPYIHLNPSFGIVISTDATLNEKYYANSIVELAKKYNIDVEIAESKNIPEAGLAITKFKRNPKVQGIINLSNFGEATQNLNDTIPPRLDVNAYSSLVKGKLVTSDGQIGFRRGPCGAAAGVKILQYEGIDFEKKRIAVIGRDIQVGRPLAEMLCQQGASITIFNKNLENIDLSRFDIVYNTVKQRNFITSSFWKNGFEHLEYLIDIGANASDNGATQGSIKLDDFKDIDCKIATLVGCIDQLTIIILFTKIYTNAAIMSGEML</sequence>
<evidence type="ECO:0000313" key="3">
    <source>
        <dbReference type="EMBL" id="DAF55145.1"/>
    </source>
</evidence>
<dbReference type="EC" id="3.5.4.9" evidence="1"/>
<protein>
    <recommendedName>
        <fullName evidence="1">methenyltetrahydrofolate cyclohydrolase</fullName>
        <ecNumber evidence="1">3.5.4.9</ecNumber>
    </recommendedName>
</protein>
<dbReference type="GO" id="GO:0004488">
    <property type="term" value="F:methylenetetrahydrofolate dehydrogenase (NADP+) activity"/>
    <property type="evidence" value="ECO:0007669"/>
    <property type="project" value="InterPro"/>
</dbReference>
<dbReference type="SUPFAM" id="SSF51735">
    <property type="entry name" value="NAD(P)-binding Rossmann-fold domains"/>
    <property type="match status" value="1"/>
</dbReference>
<dbReference type="PANTHER" id="PTHR48099:SF5">
    <property type="entry name" value="C-1-TETRAHYDROFOLATE SYNTHASE, CYTOPLASMIC"/>
    <property type="match status" value="1"/>
</dbReference>
<organism evidence="3">
    <name type="scientific">Siphoviridae sp. ctZHD14</name>
    <dbReference type="NCBI Taxonomy" id="2827891"/>
    <lineage>
        <taxon>Viruses</taxon>
        <taxon>Duplodnaviria</taxon>
        <taxon>Heunggongvirae</taxon>
        <taxon>Uroviricota</taxon>
        <taxon>Caudoviricetes</taxon>
    </lineage>
</organism>
<dbReference type="Gene3D" id="3.40.50.10860">
    <property type="entry name" value="Leucine Dehydrogenase, chain A, domain 1"/>
    <property type="match status" value="1"/>
</dbReference>
<evidence type="ECO:0000256" key="1">
    <source>
        <dbReference type="ARBA" id="ARBA00012776"/>
    </source>
</evidence>
<dbReference type="InterPro" id="IPR036291">
    <property type="entry name" value="NAD(P)-bd_dom_sf"/>
</dbReference>
<dbReference type="InterPro" id="IPR020631">
    <property type="entry name" value="THF_DH/CycHdrlase_NAD-bd_dom"/>
</dbReference>
<dbReference type="InterPro" id="IPR000672">
    <property type="entry name" value="THF_DH/CycHdrlase"/>
</dbReference>
<reference evidence="3" key="1">
    <citation type="journal article" date="2021" name="Proc. Natl. Acad. Sci. U.S.A.">
        <title>A Catalog of Tens of Thousands of Viruses from Human Metagenomes Reveals Hidden Associations with Chronic Diseases.</title>
        <authorList>
            <person name="Tisza M.J."/>
            <person name="Buck C.B."/>
        </authorList>
    </citation>
    <scope>NUCLEOTIDE SEQUENCE</scope>
    <source>
        <strain evidence="3">CtZHD14</strain>
    </source>
</reference>
<dbReference type="EMBL" id="BK032687">
    <property type="protein sequence ID" value="DAF55145.1"/>
    <property type="molecule type" value="Genomic_DNA"/>
</dbReference>
<feature type="domain" description="Tetrahydrofolate dehydrogenase/cyclohydrolase NAD(P)-binding" evidence="2">
    <location>
        <begin position="132"/>
        <end position="273"/>
    </location>
</feature>
<proteinExistence type="predicted"/>
<dbReference type="PANTHER" id="PTHR48099">
    <property type="entry name" value="C-1-TETRAHYDROFOLATE SYNTHASE, CYTOPLASMIC-RELATED"/>
    <property type="match status" value="1"/>
</dbReference>
<accession>A0A8S5SVW7</accession>
<dbReference type="GO" id="GO:0004477">
    <property type="term" value="F:methenyltetrahydrofolate cyclohydrolase activity"/>
    <property type="evidence" value="ECO:0007669"/>
    <property type="project" value="UniProtKB-EC"/>
</dbReference>
<dbReference type="Gene3D" id="3.40.50.720">
    <property type="entry name" value="NAD(P)-binding Rossmann-like Domain"/>
    <property type="match status" value="1"/>
</dbReference>